<dbReference type="EMBL" id="OU912926">
    <property type="protein sequence ID" value="CAG9931354.1"/>
    <property type="molecule type" value="Genomic_DNA"/>
</dbReference>
<proteinExistence type="predicted"/>
<reference evidence="1 2" key="1">
    <citation type="submission" date="2021-10" db="EMBL/GenBank/DDBJ databases">
        <authorList>
            <person name="Koch H."/>
        </authorList>
    </citation>
    <scope>NUCLEOTIDE SEQUENCE [LARGE SCALE GENOMIC DNA]</scope>
    <source>
        <strain evidence="1">6680</strain>
    </source>
</reference>
<keyword evidence="2" id="KW-1185">Reference proteome</keyword>
<sequence length="74" mass="7850">MHVKITPNDQITSPDQSAAQVEAAGYVDEVDSSAIVVTPVLAQSVEAVRDKLIASGISEKDVADACAWARRPKE</sequence>
<organism evidence="1 2">
    <name type="scientific">Candidatus Nitrotoga arctica</name>
    <dbReference type="NCBI Taxonomy" id="453162"/>
    <lineage>
        <taxon>Bacteria</taxon>
        <taxon>Pseudomonadati</taxon>
        <taxon>Pseudomonadota</taxon>
        <taxon>Betaproteobacteria</taxon>
        <taxon>Nitrosomonadales</taxon>
        <taxon>Gallionellaceae</taxon>
        <taxon>Candidatus Nitrotoga</taxon>
    </lineage>
</organism>
<protein>
    <submittedName>
        <fullName evidence="1">Uncharacterized protein</fullName>
    </submittedName>
</protein>
<evidence type="ECO:0000313" key="1">
    <source>
        <dbReference type="EMBL" id="CAG9931354.1"/>
    </source>
</evidence>
<name>A0ABM8YV68_9PROT</name>
<accession>A0ABM8YV68</accession>
<evidence type="ECO:0000313" key="2">
    <source>
        <dbReference type="Proteomes" id="UP000839052"/>
    </source>
</evidence>
<gene>
    <name evidence="1" type="ORF">NTG6680_0101</name>
</gene>
<dbReference type="Proteomes" id="UP000839052">
    <property type="component" value="Chromosome"/>
</dbReference>